<sequence length="75" mass="8955">MNSKFNNYLFNTDLNSVYQKFWVTYDLLNLSPNAILKFKKQEKNSLISIENSNLSYSEIQLIFLEHQIKYNQMAL</sequence>
<evidence type="ECO:0000313" key="2">
    <source>
        <dbReference type="Proteomes" id="UP000316775"/>
    </source>
</evidence>
<keyword evidence="2" id="KW-1185">Reference proteome</keyword>
<protein>
    <submittedName>
        <fullName evidence="1">Uncharacterized protein</fullName>
    </submittedName>
</protein>
<dbReference type="AlphaFoldDB" id="A0A4Y4AZ02"/>
<dbReference type="RefSeq" id="WP_073241744.1">
    <property type="nucleotide sequence ID" value="NZ_BJNP01000042.1"/>
</dbReference>
<gene>
    <name evidence="1" type="ORF">FFL01_29470</name>
</gene>
<proteinExistence type="predicted"/>
<dbReference type="STRING" id="983.SAMN05443543_101638"/>
<evidence type="ECO:0000313" key="1">
    <source>
        <dbReference type="EMBL" id="GEC73408.1"/>
    </source>
</evidence>
<dbReference type="EMBL" id="BJNP01000042">
    <property type="protein sequence ID" value="GEC73408.1"/>
    <property type="molecule type" value="Genomic_DNA"/>
</dbReference>
<dbReference type="OrthoDB" id="1375826at2"/>
<name>A0A4Y4AZ02_9FLAO</name>
<dbReference type="Proteomes" id="UP000316775">
    <property type="component" value="Unassembled WGS sequence"/>
</dbReference>
<organism evidence="1 2">
    <name type="scientific">Flavobacterium flevense</name>
    <dbReference type="NCBI Taxonomy" id="983"/>
    <lineage>
        <taxon>Bacteria</taxon>
        <taxon>Pseudomonadati</taxon>
        <taxon>Bacteroidota</taxon>
        <taxon>Flavobacteriia</taxon>
        <taxon>Flavobacteriales</taxon>
        <taxon>Flavobacteriaceae</taxon>
        <taxon>Flavobacterium</taxon>
    </lineage>
</organism>
<accession>A0A4Y4AZ02</accession>
<reference evidence="1 2" key="1">
    <citation type="submission" date="2019-06" db="EMBL/GenBank/DDBJ databases">
        <title>Whole genome shotgun sequence of Flavobacterium flevense NBRC 14960.</title>
        <authorList>
            <person name="Hosoyama A."/>
            <person name="Uohara A."/>
            <person name="Ohji S."/>
            <person name="Ichikawa N."/>
        </authorList>
    </citation>
    <scope>NUCLEOTIDE SEQUENCE [LARGE SCALE GENOMIC DNA]</scope>
    <source>
        <strain evidence="1 2">NBRC 14960</strain>
    </source>
</reference>
<comment type="caution">
    <text evidence="1">The sequence shown here is derived from an EMBL/GenBank/DDBJ whole genome shotgun (WGS) entry which is preliminary data.</text>
</comment>